<comment type="caution">
    <text evidence="2">The sequence shown here is derived from an EMBL/GenBank/DDBJ whole genome shotgun (WGS) entry which is preliminary data.</text>
</comment>
<organism evidence="2 3">
    <name type="scientific">Trichonephila clavipes</name>
    <name type="common">Golden silk orbweaver</name>
    <name type="synonym">Nephila clavipes</name>
    <dbReference type="NCBI Taxonomy" id="2585209"/>
    <lineage>
        <taxon>Eukaryota</taxon>
        <taxon>Metazoa</taxon>
        <taxon>Ecdysozoa</taxon>
        <taxon>Arthropoda</taxon>
        <taxon>Chelicerata</taxon>
        <taxon>Arachnida</taxon>
        <taxon>Araneae</taxon>
        <taxon>Araneomorphae</taxon>
        <taxon>Entelegynae</taxon>
        <taxon>Araneoidea</taxon>
        <taxon>Nephilidae</taxon>
        <taxon>Trichonephila</taxon>
    </lineage>
</organism>
<dbReference type="Gene3D" id="3.30.420.10">
    <property type="entry name" value="Ribonuclease H-like superfamily/Ribonuclease H"/>
    <property type="match status" value="1"/>
</dbReference>
<protein>
    <submittedName>
        <fullName evidence="2">Transposable element Tcb2 transposase</fullName>
    </submittedName>
</protein>
<evidence type="ECO:0000313" key="2">
    <source>
        <dbReference type="EMBL" id="GFX94991.1"/>
    </source>
</evidence>
<dbReference type="EMBL" id="BMAU01021182">
    <property type="protein sequence ID" value="GFX94991.1"/>
    <property type="molecule type" value="Genomic_DNA"/>
</dbReference>
<name>A0A8X6RGT0_TRICX</name>
<reference evidence="2" key="1">
    <citation type="submission" date="2020-08" db="EMBL/GenBank/DDBJ databases">
        <title>Multicomponent nature underlies the extraordinary mechanical properties of spider dragline silk.</title>
        <authorList>
            <person name="Kono N."/>
            <person name="Nakamura H."/>
            <person name="Mori M."/>
            <person name="Yoshida Y."/>
            <person name="Ohtoshi R."/>
            <person name="Malay A.D."/>
            <person name="Moran D.A.P."/>
            <person name="Tomita M."/>
            <person name="Numata K."/>
            <person name="Arakawa K."/>
        </authorList>
    </citation>
    <scope>NUCLEOTIDE SEQUENCE</scope>
</reference>
<evidence type="ECO:0000313" key="3">
    <source>
        <dbReference type="Proteomes" id="UP000887159"/>
    </source>
</evidence>
<dbReference type="InterPro" id="IPR036397">
    <property type="entry name" value="RNaseH_sf"/>
</dbReference>
<dbReference type="Pfam" id="PF01498">
    <property type="entry name" value="HTH_Tnp_Tc3_2"/>
    <property type="match status" value="1"/>
</dbReference>
<dbReference type="GO" id="GO:0003677">
    <property type="term" value="F:DNA binding"/>
    <property type="evidence" value="ECO:0007669"/>
    <property type="project" value="InterPro"/>
</dbReference>
<accession>A0A8X6RGT0</accession>
<dbReference type="GO" id="GO:0015074">
    <property type="term" value="P:DNA integration"/>
    <property type="evidence" value="ECO:0007669"/>
    <property type="project" value="InterPro"/>
</dbReference>
<keyword evidence="3" id="KW-1185">Reference proteome</keyword>
<dbReference type="InterPro" id="IPR002492">
    <property type="entry name" value="Transposase_Tc1-like"/>
</dbReference>
<feature type="domain" description="Transposase Tc1-like" evidence="1">
    <location>
        <begin position="70"/>
        <end position="139"/>
    </location>
</feature>
<gene>
    <name evidence="2" type="primary">X975_07738</name>
    <name evidence="2" type="ORF">TNCV_3046231</name>
</gene>
<dbReference type="Proteomes" id="UP000887159">
    <property type="component" value="Unassembled WGS sequence"/>
</dbReference>
<dbReference type="AlphaFoldDB" id="A0A8X6RGT0"/>
<proteinExistence type="predicted"/>
<sequence>MFENTGRFVASMMDIRATRSISEWTGMSLIMTLKDPCSARTRLDQWIREVSFTQRPGSVRPRKTSHREDHYIVRNPRVQPTASSAALQAQITSSLGVPESSRTIRRRLAERHLGSWRPLRVLPLTPIHRRLRLERCRTRGNWTAVEWNQVVFSDESIFNLRSYDNPVRVWRPRGKRLNPVFAQQRCTTLTAGVMAWGAIA</sequence>
<dbReference type="GO" id="GO:0006313">
    <property type="term" value="P:DNA transposition"/>
    <property type="evidence" value="ECO:0007669"/>
    <property type="project" value="InterPro"/>
</dbReference>
<evidence type="ECO:0000259" key="1">
    <source>
        <dbReference type="Pfam" id="PF01498"/>
    </source>
</evidence>